<keyword evidence="3" id="KW-1185">Reference proteome</keyword>
<dbReference type="EMBL" id="CAUYUJ010006758">
    <property type="protein sequence ID" value="CAK0818559.1"/>
    <property type="molecule type" value="Genomic_DNA"/>
</dbReference>
<accession>A0ABN9RHL2</accession>
<reference evidence="2" key="1">
    <citation type="submission" date="2023-10" db="EMBL/GenBank/DDBJ databases">
        <authorList>
            <person name="Chen Y."/>
            <person name="Shah S."/>
            <person name="Dougan E. K."/>
            <person name="Thang M."/>
            <person name="Chan C."/>
        </authorList>
    </citation>
    <scope>NUCLEOTIDE SEQUENCE [LARGE SCALE GENOMIC DNA]</scope>
</reference>
<proteinExistence type="predicted"/>
<name>A0ABN9RHL2_9DINO</name>
<evidence type="ECO:0000313" key="2">
    <source>
        <dbReference type="EMBL" id="CAK0818559.1"/>
    </source>
</evidence>
<feature type="compositionally biased region" description="Low complexity" evidence="1">
    <location>
        <begin position="276"/>
        <end position="287"/>
    </location>
</feature>
<comment type="caution">
    <text evidence="2">The sequence shown here is derived from an EMBL/GenBank/DDBJ whole genome shotgun (WGS) entry which is preliminary data.</text>
</comment>
<sequence length="338" mass="36716">MREHDKDILDLLSAGGLLHSGSVPVEPAPLNLHPPPAMALVLPDFSAKVVRETLNLSDGTTLEVTKPPGTDDLTWKETMQYYEANPEEARRGENAVKDEKAIRDTLQMHAILDYYNSRASEADPAPEILKLEENPDLAHVFEDIRADGSQAAMRYYYNEPLMLKFNRLAGGLPEEVTSILEQIQRSPVTIQEAAKLGDERAVAGYISAGNDVEAADSKGVTILGYAIGANRTKAGWETFGMPARKLKARSGEFRAKVWRARPRRPPEAPMDGLHQAAGAAAKNAQDATPRPARLWELPGEPGSPRLGAHLLRGPRGPRACRALCGARCPRHPSASGGS</sequence>
<evidence type="ECO:0000256" key="1">
    <source>
        <dbReference type="SAM" id="MobiDB-lite"/>
    </source>
</evidence>
<dbReference type="Proteomes" id="UP001189429">
    <property type="component" value="Unassembled WGS sequence"/>
</dbReference>
<gene>
    <name evidence="2" type="ORF">PCOR1329_LOCUS20785</name>
</gene>
<protein>
    <submittedName>
        <fullName evidence="2">Uncharacterized protein</fullName>
    </submittedName>
</protein>
<feature type="region of interest" description="Disordered" evidence="1">
    <location>
        <begin position="261"/>
        <end position="304"/>
    </location>
</feature>
<evidence type="ECO:0000313" key="3">
    <source>
        <dbReference type="Proteomes" id="UP001189429"/>
    </source>
</evidence>
<organism evidence="2 3">
    <name type="scientific">Prorocentrum cordatum</name>
    <dbReference type="NCBI Taxonomy" id="2364126"/>
    <lineage>
        <taxon>Eukaryota</taxon>
        <taxon>Sar</taxon>
        <taxon>Alveolata</taxon>
        <taxon>Dinophyceae</taxon>
        <taxon>Prorocentrales</taxon>
        <taxon>Prorocentraceae</taxon>
        <taxon>Prorocentrum</taxon>
    </lineage>
</organism>